<organism evidence="1 2">
    <name type="scientific">Crenichthys baileyi</name>
    <name type="common">White River springfish</name>
    <dbReference type="NCBI Taxonomy" id="28760"/>
    <lineage>
        <taxon>Eukaryota</taxon>
        <taxon>Metazoa</taxon>
        <taxon>Chordata</taxon>
        <taxon>Craniata</taxon>
        <taxon>Vertebrata</taxon>
        <taxon>Euteleostomi</taxon>
        <taxon>Actinopterygii</taxon>
        <taxon>Neopterygii</taxon>
        <taxon>Teleostei</taxon>
        <taxon>Neoteleostei</taxon>
        <taxon>Acanthomorphata</taxon>
        <taxon>Ovalentaria</taxon>
        <taxon>Atherinomorphae</taxon>
        <taxon>Cyprinodontiformes</taxon>
        <taxon>Goodeidae</taxon>
        <taxon>Crenichthys</taxon>
    </lineage>
</organism>
<keyword evidence="2" id="KW-1185">Reference proteome</keyword>
<evidence type="ECO:0000313" key="2">
    <source>
        <dbReference type="Proteomes" id="UP001311232"/>
    </source>
</evidence>
<comment type="caution">
    <text evidence="1">The sequence shown here is derived from an EMBL/GenBank/DDBJ whole genome shotgun (WGS) entry which is preliminary data.</text>
</comment>
<accession>A0AAV9RFX8</accession>
<proteinExistence type="predicted"/>
<dbReference type="Proteomes" id="UP001311232">
    <property type="component" value="Unassembled WGS sequence"/>
</dbReference>
<name>A0AAV9RFX8_9TELE</name>
<evidence type="ECO:0000313" key="1">
    <source>
        <dbReference type="EMBL" id="KAK5607929.1"/>
    </source>
</evidence>
<dbReference type="AlphaFoldDB" id="A0AAV9RFX8"/>
<dbReference type="EMBL" id="JAHHUM010001903">
    <property type="protein sequence ID" value="KAK5607929.1"/>
    <property type="molecule type" value="Genomic_DNA"/>
</dbReference>
<reference evidence="1 2" key="1">
    <citation type="submission" date="2021-06" db="EMBL/GenBank/DDBJ databases">
        <authorList>
            <person name="Palmer J.M."/>
        </authorList>
    </citation>
    <scope>NUCLEOTIDE SEQUENCE [LARGE SCALE GENOMIC DNA]</scope>
    <source>
        <strain evidence="1 2">MEX-2019</strain>
        <tissue evidence="1">Muscle</tissue>
    </source>
</reference>
<sequence>MEPIGGNIQWSLTKPQEPGPHWRGLEKEWLHEIIPFQDKNEKSEKGFCFVILGVQLYSSLMTEQLAAQSAPPGDNTPG</sequence>
<protein>
    <submittedName>
        <fullName evidence="1">Uncharacterized protein</fullName>
    </submittedName>
</protein>
<gene>
    <name evidence="1" type="ORF">CRENBAI_008560</name>
</gene>